<dbReference type="CDD" id="cd00685">
    <property type="entry name" value="Trans_IPPS_HT"/>
    <property type="match status" value="1"/>
</dbReference>
<dbReference type="PANTHER" id="PTHR43281">
    <property type="entry name" value="FARNESYL DIPHOSPHATE SYNTHASE"/>
    <property type="match status" value="1"/>
</dbReference>
<evidence type="ECO:0000313" key="8">
    <source>
        <dbReference type="EMBL" id="RIY32553.1"/>
    </source>
</evidence>
<organism evidence="8 9">
    <name type="scientific">Psittacicella hinzii</name>
    <dbReference type="NCBI Taxonomy" id="2028575"/>
    <lineage>
        <taxon>Bacteria</taxon>
        <taxon>Pseudomonadati</taxon>
        <taxon>Pseudomonadota</taxon>
        <taxon>Gammaproteobacteria</taxon>
        <taxon>Pasteurellales</taxon>
        <taxon>Psittacicellaceae</taxon>
        <taxon>Psittacicella</taxon>
    </lineage>
</organism>
<dbReference type="PANTHER" id="PTHR43281:SF1">
    <property type="entry name" value="FARNESYL DIPHOSPHATE SYNTHASE"/>
    <property type="match status" value="1"/>
</dbReference>
<dbReference type="SFLD" id="SFLDS00005">
    <property type="entry name" value="Isoprenoid_Synthase_Type_I"/>
    <property type="match status" value="1"/>
</dbReference>
<dbReference type="GO" id="GO:0016114">
    <property type="term" value="P:terpenoid biosynthetic process"/>
    <property type="evidence" value="ECO:0007669"/>
    <property type="project" value="UniProtKB-ARBA"/>
</dbReference>
<keyword evidence="5" id="KW-0460">Magnesium</keyword>
<dbReference type="GO" id="GO:0008654">
    <property type="term" value="P:phospholipid biosynthetic process"/>
    <property type="evidence" value="ECO:0007669"/>
    <property type="project" value="UniProtKB-ARBA"/>
</dbReference>
<proteinExistence type="inferred from homology"/>
<dbReference type="FunFam" id="1.10.600.10:FF:000001">
    <property type="entry name" value="Geranylgeranyl diphosphate synthase"/>
    <property type="match status" value="1"/>
</dbReference>
<dbReference type="SUPFAM" id="SSF48576">
    <property type="entry name" value="Terpenoid synthases"/>
    <property type="match status" value="1"/>
</dbReference>
<gene>
    <name evidence="8" type="ORF">CKF54_04595</name>
</gene>
<dbReference type="EMBL" id="NRHC01000052">
    <property type="protein sequence ID" value="RIY32553.1"/>
    <property type="molecule type" value="Genomic_DNA"/>
</dbReference>
<reference evidence="8 9" key="1">
    <citation type="submission" date="2017-08" db="EMBL/GenBank/DDBJ databases">
        <title>Reclassification of Bisgaard taxon 37 and 44.</title>
        <authorList>
            <person name="Christensen H."/>
        </authorList>
    </citation>
    <scope>NUCLEOTIDE SEQUENCE [LARGE SCALE GENOMIC DNA]</scope>
    <source>
        <strain evidence="8 9">B96_3</strain>
    </source>
</reference>
<evidence type="ECO:0000256" key="5">
    <source>
        <dbReference type="ARBA" id="ARBA00022842"/>
    </source>
</evidence>
<evidence type="ECO:0000256" key="2">
    <source>
        <dbReference type="ARBA" id="ARBA00006706"/>
    </source>
</evidence>
<keyword evidence="3 7" id="KW-0808">Transferase</keyword>
<protein>
    <recommendedName>
        <fullName evidence="10">Farnesyl diphosphate synthase</fullName>
    </recommendedName>
</protein>
<keyword evidence="9" id="KW-1185">Reference proteome</keyword>
<evidence type="ECO:0000256" key="6">
    <source>
        <dbReference type="ARBA" id="ARBA00023229"/>
    </source>
</evidence>
<keyword evidence="4" id="KW-0479">Metal-binding</keyword>
<dbReference type="PROSITE" id="PS00723">
    <property type="entry name" value="POLYPRENYL_SYNTHASE_1"/>
    <property type="match status" value="1"/>
</dbReference>
<dbReference type="Pfam" id="PF00348">
    <property type="entry name" value="polyprenyl_synt"/>
    <property type="match status" value="1"/>
</dbReference>
<accession>A0A3A1Y2V0</accession>
<comment type="similarity">
    <text evidence="2 7">Belongs to the FPP/GGPP synthase family.</text>
</comment>
<dbReference type="OrthoDB" id="9805316at2"/>
<dbReference type="Gene3D" id="1.10.600.10">
    <property type="entry name" value="Farnesyl Diphosphate Synthase"/>
    <property type="match status" value="1"/>
</dbReference>
<dbReference type="GO" id="GO:0046872">
    <property type="term" value="F:metal ion binding"/>
    <property type="evidence" value="ECO:0007669"/>
    <property type="project" value="UniProtKB-KW"/>
</dbReference>
<evidence type="ECO:0000313" key="9">
    <source>
        <dbReference type="Proteomes" id="UP000265691"/>
    </source>
</evidence>
<evidence type="ECO:0008006" key="10">
    <source>
        <dbReference type="Google" id="ProtNLM"/>
    </source>
</evidence>
<dbReference type="InterPro" id="IPR008949">
    <property type="entry name" value="Isoprenoid_synthase_dom_sf"/>
</dbReference>
<dbReference type="Proteomes" id="UP000265691">
    <property type="component" value="Unassembled WGS sequence"/>
</dbReference>
<dbReference type="GO" id="GO:0004659">
    <property type="term" value="F:prenyltransferase activity"/>
    <property type="evidence" value="ECO:0007669"/>
    <property type="project" value="InterPro"/>
</dbReference>
<dbReference type="InterPro" id="IPR000092">
    <property type="entry name" value="Polyprenyl_synt"/>
</dbReference>
<dbReference type="SFLD" id="SFLDG01017">
    <property type="entry name" value="Polyprenyl_Transferase_Like"/>
    <property type="match status" value="1"/>
</dbReference>
<dbReference type="InterPro" id="IPR033749">
    <property type="entry name" value="Polyprenyl_synt_CS"/>
</dbReference>
<comment type="cofactor">
    <cofactor evidence="1">
        <name>Mg(2+)</name>
        <dbReference type="ChEBI" id="CHEBI:18420"/>
    </cofactor>
</comment>
<evidence type="ECO:0000256" key="7">
    <source>
        <dbReference type="RuleBase" id="RU004466"/>
    </source>
</evidence>
<dbReference type="RefSeq" id="WP_119525198.1">
    <property type="nucleotide sequence ID" value="NZ_NRHC01000052.1"/>
</dbReference>
<name>A0A3A1Y2V0_9GAMM</name>
<evidence type="ECO:0000256" key="1">
    <source>
        <dbReference type="ARBA" id="ARBA00001946"/>
    </source>
</evidence>
<sequence>MNKHVSTSLNQLADSIVTKYNLEAELSKPLCLDKFLTLVSTSLREFMELVLGQGSDPNKQLFFQDEQILALLPEVDTYKADFDRLREAMFYSLHSDGKMLRPALVFIGGILTKAKASDLLIAAMAVECVHTYSLIHDDLPAMDNDDYRRGKLTNHKVFGEDMAILAGDALQTLAFSLLSSNTKQAAQNALAQVQVLAYGAGHYGMCLGQALDILGDDITIKDLEQLGVSNEQAAERLMQIHYRKTAFLIRSSILLGVYASEIGLKTKELADLLAYWAYSLGLTFQIKDDLLDILGNQEETGKPVGSDVANHKLTFVSLFSLDKAQVKLEENFNKTISYIREIESFIANKNEQVFSTHALEWLKEITTYVVNRKK</sequence>
<keyword evidence="6" id="KW-0414">Isoprene biosynthesis</keyword>
<evidence type="ECO:0000256" key="3">
    <source>
        <dbReference type="ARBA" id="ARBA00022679"/>
    </source>
</evidence>
<dbReference type="PROSITE" id="PS00444">
    <property type="entry name" value="POLYPRENYL_SYNTHASE_2"/>
    <property type="match status" value="1"/>
</dbReference>
<dbReference type="AlphaFoldDB" id="A0A3A1Y2V0"/>
<comment type="caution">
    <text evidence="8">The sequence shown here is derived from an EMBL/GenBank/DDBJ whole genome shotgun (WGS) entry which is preliminary data.</text>
</comment>
<evidence type="ECO:0000256" key="4">
    <source>
        <dbReference type="ARBA" id="ARBA00022723"/>
    </source>
</evidence>